<dbReference type="InterPro" id="IPR036691">
    <property type="entry name" value="Endo/exonu/phosph_ase_sf"/>
</dbReference>
<evidence type="ECO:0000256" key="14">
    <source>
        <dbReference type="SAM" id="MobiDB-lite"/>
    </source>
</evidence>
<dbReference type="GO" id="GO:0003677">
    <property type="term" value="F:DNA binding"/>
    <property type="evidence" value="ECO:0007669"/>
    <property type="project" value="InterPro"/>
</dbReference>
<comment type="cofactor">
    <cofactor evidence="10 13">
        <name>Mg(2+)</name>
        <dbReference type="ChEBI" id="CHEBI:18420"/>
    </cofactor>
    <cofactor evidence="10 13">
        <name>Mn(2+)</name>
        <dbReference type="ChEBI" id="CHEBI:29035"/>
    </cofactor>
    <text evidence="10 13">Probably binds two magnesium or manganese ions per subunit.</text>
</comment>
<dbReference type="GO" id="GO:0005634">
    <property type="term" value="C:nucleus"/>
    <property type="evidence" value="ECO:0007669"/>
    <property type="project" value="TreeGrafter"/>
</dbReference>
<evidence type="ECO:0000256" key="7">
    <source>
        <dbReference type="ARBA" id="ARBA00022842"/>
    </source>
</evidence>
<sequence length="495" mass="55117">MSKSLELLSTIPDKSMGTRRIVSFNVCGIKNVLNYIPWCDNKSFAHMFHALQADIVCFQETKIQANDLTVDMALIPGYNSYFTFPSHKKGYSGVAIYVKDDISVLKAEKGITGWLESDDMKGRCYRELPEDKMIGGYPSGVDKKSGADIDSEGRAIMLDLGSCILIGLYCPANSTGDRENYKKAFLECLDARVRSLIYDHGRKVILLGDLNIARELIDSADARQEWFKLGKVKRAETGEEFRVLNKDAMGEWKSSTFSRKLLNEWIEDSTVALIDTTRSMHPHRLGMYTCWNLKIGARAGNFGSRIDYILTSADFCVRKADILPELLGSDHCPVFADIVLETVESAPAAPRMCTMYTPRFKKGTILHHFTVSKTGRATTPERPASTNSDHIRKTGSQVAKSRGGKKHAAGRQQASIFNFLPTTLSLPNIDDVPGGESKLESSASNESAEDRKRQWSAIFTPPTPPLCTQHGEPCKLMVTKKDGPNRGRAFWMCSR</sequence>
<name>A0A060T9L2_BLAAD</name>
<reference evidence="16" key="1">
    <citation type="submission" date="2014-02" db="EMBL/GenBank/DDBJ databases">
        <authorList>
            <person name="Genoscope - CEA"/>
        </authorList>
    </citation>
    <scope>NUCLEOTIDE SEQUENCE</scope>
    <source>
        <strain evidence="16">LS3</strain>
    </source>
</reference>
<gene>
    <name evidence="16" type="ORF">GNLVRS02_ARAD1D19272g</name>
</gene>
<feature type="site" description="Interaction with DNA substrate" evidence="11">
    <location>
        <position position="331"/>
    </location>
</feature>
<evidence type="ECO:0000256" key="5">
    <source>
        <dbReference type="ARBA" id="ARBA00022801"/>
    </source>
</evidence>
<feature type="region of interest" description="Disordered" evidence="14">
    <location>
        <begin position="428"/>
        <end position="452"/>
    </location>
</feature>
<evidence type="ECO:0000313" key="16">
    <source>
        <dbReference type="EMBL" id="CDP37780.1"/>
    </source>
</evidence>
<dbReference type="PANTHER" id="PTHR22748:SF4">
    <property type="entry name" value="DNA-(APURINIC OR APYRIMIDINIC SITE) ENDONUCLEASE 2"/>
    <property type="match status" value="1"/>
</dbReference>
<keyword evidence="4 12" id="KW-0863">Zinc-finger</keyword>
<dbReference type="PROSITE" id="PS00728">
    <property type="entry name" value="AP_NUCLEASE_F1_3"/>
    <property type="match status" value="1"/>
</dbReference>
<feature type="site" description="Transition state stabilizer" evidence="11">
    <location>
        <position position="211"/>
    </location>
</feature>
<dbReference type="InterPro" id="IPR020848">
    <property type="entry name" value="AP_endonuclease_F1_CS"/>
</dbReference>
<dbReference type="Pfam" id="PF03372">
    <property type="entry name" value="Exo_endo_phos"/>
    <property type="match status" value="1"/>
</dbReference>
<feature type="binding site" evidence="10">
    <location>
        <position position="25"/>
    </location>
    <ligand>
        <name>Mg(2+)</name>
        <dbReference type="ChEBI" id="CHEBI:18420"/>
        <label>1</label>
    </ligand>
</feature>
<evidence type="ECO:0000256" key="1">
    <source>
        <dbReference type="ARBA" id="ARBA00001936"/>
    </source>
</evidence>
<evidence type="ECO:0000256" key="8">
    <source>
        <dbReference type="ARBA" id="ARBA00023242"/>
    </source>
</evidence>
<accession>A0A060T9L2</accession>
<keyword evidence="3 10" id="KW-0479">Metal-binding</keyword>
<keyword evidence="10" id="KW-0464">Manganese</keyword>
<keyword evidence="6" id="KW-0862">Zinc</keyword>
<keyword evidence="13" id="KW-0234">DNA repair</keyword>
<keyword evidence="8" id="KW-0539">Nucleus</keyword>
<dbReference type="AlphaFoldDB" id="A0A060T9L2"/>
<protein>
    <recommendedName>
        <fullName evidence="13">DNA-(apurinic or apyrimidinic site) endonuclease</fullName>
        <ecNumber evidence="13">3.1.-.-</ecNumber>
    </recommendedName>
</protein>
<evidence type="ECO:0000256" key="10">
    <source>
        <dbReference type="PIRSR" id="PIRSR604808-2"/>
    </source>
</evidence>
<reference evidence="16" key="2">
    <citation type="submission" date="2014-06" db="EMBL/GenBank/DDBJ databases">
        <title>The complete genome of Blastobotrys (Arxula) adeninivorans LS3 - a yeast of biotechnological interest.</title>
        <authorList>
            <person name="Kunze G."/>
            <person name="Gaillardin C."/>
            <person name="Czernicka M."/>
            <person name="Durrens P."/>
            <person name="Martin T."/>
            <person name="Boer E."/>
            <person name="Gabaldon T."/>
            <person name="Cruz J."/>
            <person name="Talla E."/>
            <person name="Marck C."/>
            <person name="Goffeau A."/>
            <person name="Barbe V."/>
            <person name="Baret P."/>
            <person name="Baronian K."/>
            <person name="Beier S."/>
            <person name="Bleykasten C."/>
            <person name="Bode R."/>
            <person name="Casaregola S."/>
            <person name="Despons L."/>
            <person name="Fairhead C."/>
            <person name="Giersberg M."/>
            <person name="Gierski P."/>
            <person name="Hahnel U."/>
            <person name="Hartmann A."/>
            <person name="Jankowska D."/>
            <person name="Jubin C."/>
            <person name="Jung P."/>
            <person name="Lafontaine I."/>
            <person name="Leh-Louis V."/>
            <person name="Lemaire M."/>
            <person name="Marcet-Houben M."/>
            <person name="Mascher M."/>
            <person name="Morel G."/>
            <person name="Richard G.-F."/>
            <person name="Riechen J."/>
            <person name="Sacerdot C."/>
            <person name="Sarkar A."/>
            <person name="Savel G."/>
            <person name="Schacherer J."/>
            <person name="Sherman D."/>
            <person name="Straub M.-L."/>
            <person name="Stein N."/>
            <person name="Thierry A."/>
            <person name="Trautwein-Schult A."/>
            <person name="Westhof E."/>
            <person name="Worch S."/>
            <person name="Dujon B."/>
            <person name="Souciet J.-L."/>
            <person name="Wincker P."/>
            <person name="Scholz U."/>
            <person name="Neuveglise N."/>
        </authorList>
    </citation>
    <scope>NUCLEOTIDE SEQUENCE</scope>
    <source>
        <strain evidence="16">LS3</strain>
    </source>
</reference>
<dbReference type="Pfam" id="PF06839">
    <property type="entry name" value="Zn_ribbon_GRF"/>
    <property type="match status" value="1"/>
</dbReference>
<dbReference type="GO" id="GO:0008270">
    <property type="term" value="F:zinc ion binding"/>
    <property type="evidence" value="ECO:0007669"/>
    <property type="project" value="UniProtKB-KW"/>
</dbReference>
<feature type="domain" description="GRF-type" evidence="15">
    <location>
        <begin position="467"/>
        <end position="495"/>
    </location>
</feature>
<dbReference type="SUPFAM" id="SSF56219">
    <property type="entry name" value="DNase I-like"/>
    <property type="match status" value="1"/>
</dbReference>
<dbReference type="PhylomeDB" id="A0A060T9L2"/>
<feature type="binding site" evidence="10">
    <location>
        <position position="209"/>
    </location>
    <ligand>
        <name>Mg(2+)</name>
        <dbReference type="ChEBI" id="CHEBI:18420"/>
        <label>1</label>
    </ligand>
</feature>
<organism evidence="16">
    <name type="scientific">Blastobotrys adeninivorans</name>
    <name type="common">Yeast</name>
    <name type="synonym">Arxula adeninivorans</name>
    <dbReference type="NCBI Taxonomy" id="409370"/>
    <lineage>
        <taxon>Eukaryota</taxon>
        <taxon>Fungi</taxon>
        <taxon>Dikarya</taxon>
        <taxon>Ascomycota</taxon>
        <taxon>Saccharomycotina</taxon>
        <taxon>Dipodascomycetes</taxon>
        <taxon>Dipodascales</taxon>
        <taxon>Trichomonascaceae</taxon>
        <taxon>Blastobotrys</taxon>
    </lineage>
</organism>
<keyword evidence="7 10" id="KW-0460">Magnesium</keyword>
<dbReference type="InterPro" id="IPR010666">
    <property type="entry name" value="Znf_GRF"/>
</dbReference>
<evidence type="ECO:0000256" key="2">
    <source>
        <dbReference type="ARBA" id="ARBA00007092"/>
    </source>
</evidence>
<feature type="active site" description="Proton donor/acceptor" evidence="9">
    <location>
        <position position="209"/>
    </location>
</feature>
<dbReference type="GO" id="GO:0008311">
    <property type="term" value="F:double-stranded DNA 3'-5' DNA exonuclease activity"/>
    <property type="evidence" value="ECO:0007669"/>
    <property type="project" value="TreeGrafter"/>
</dbReference>
<dbReference type="PROSITE" id="PS51435">
    <property type="entry name" value="AP_NUCLEASE_F1_4"/>
    <property type="match status" value="1"/>
</dbReference>
<evidence type="ECO:0000256" key="4">
    <source>
        <dbReference type="ARBA" id="ARBA00022771"/>
    </source>
</evidence>
<feature type="binding site" evidence="10">
    <location>
        <position position="211"/>
    </location>
    <ligand>
        <name>Mg(2+)</name>
        <dbReference type="ChEBI" id="CHEBI:18420"/>
        <label>1</label>
    </ligand>
</feature>
<dbReference type="GO" id="GO:0008081">
    <property type="term" value="F:phosphoric diester hydrolase activity"/>
    <property type="evidence" value="ECO:0007669"/>
    <property type="project" value="TreeGrafter"/>
</dbReference>
<dbReference type="GO" id="GO:0003906">
    <property type="term" value="F:DNA-(apurinic or apyrimidinic site) endonuclease activity"/>
    <property type="evidence" value="ECO:0007669"/>
    <property type="project" value="TreeGrafter"/>
</dbReference>
<dbReference type="Gene3D" id="3.60.10.10">
    <property type="entry name" value="Endonuclease/exonuclease/phosphatase"/>
    <property type="match status" value="1"/>
</dbReference>
<feature type="active site" evidence="9">
    <location>
        <position position="169"/>
    </location>
</feature>
<dbReference type="InterPro" id="IPR005135">
    <property type="entry name" value="Endo/exonuclease/phosphatase"/>
</dbReference>
<dbReference type="GO" id="GO:0006284">
    <property type="term" value="P:base-excision repair"/>
    <property type="evidence" value="ECO:0007669"/>
    <property type="project" value="TreeGrafter"/>
</dbReference>
<feature type="compositionally biased region" description="Polar residues" evidence="14">
    <location>
        <begin position="384"/>
        <end position="399"/>
    </location>
</feature>
<feature type="binding site" evidence="10">
    <location>
        <position position="60"/>
    </location>
    <ligand>
        <name>Mg(2+)</name>
        <dbReference type="ChEBI" id="CHEBI:18420"/>
        <label>1</label>
    </ligand>
</feature>
<dbReference type="PROSITE" id="PS51999">
    <property type="entry name" value="ZF_GRF"/>
    <property type="match status" value="1"/>
</dbReference>
<dbReference type="CDD" id="cd09088">
    <property type="entry name" value="Ape2-like_AP-endo"/>
    <property type="match status" value="1"/>
</dbReference>
<dbReference type="PANTHER" id="PTHR22748">
    <property type="entry name" value="AP ENDONUCLEASE"/>
    <property type="match status" value="1"/>
</dbReference>
<evidence type="ECO:0000256" key="13">
    <source>
        <dbReference type="RuleBase" id="RU362131"/>
    </source>
</evidence>
<evidence type="ECO:0000256" key="6">
    <source>
        <dbReference type="ARBA" id="ARBA00022833"/>
    </source>
</evidence>
<feature type="binding site" evidence="10">
    <location>
        <position position="330"/>
    </location>
    <ligand>
        <name>Mg(2+)</name>
        <dbReference type="ChEBI" id="CHEBI:18420"/>
        <label>1</label>
    </ligand>
</feature>
<dbReference type="NCBIfam" id="TIGR00633">
    <property type="entry name" value="xth"/>
    <property type="match status" value="1"/>
</dbReference>
<evidence type="ECO:0000256" key="9">
    <source>
        <dbReference type="PIRSR" id="PIRSR604808-1"/>
    </source>
</evidence>
<evidence type="ECO:0000259" key="15">
    <source>
        <dbReference type="PROSITE" id="PS51999"/>
    </source>
</evidence>
<keyword evidence="5" id="KW-0378">Hydrolase</keyword>
<feature type="active site" description="Proton acceptor" evidence="9">
    <location>
        <position position="331"/>
    </location>
</feature>
<keyword evidence="13" id="KW-0227">DNA damage</keyword>
<dbReference type="EC" id="3.1.-.-" evidence="13"/>
<comment type="cofactor">
    <cofactor evidence="1">
        <name>Mn(2+)</name>
        <dbReference type="ChEBI" id="CHEBI:29035"/>
    </cofactor>
</comment>
<evidence type="ECO:0000256" key="3">
    <source>
        <dbReference type="ARBA" id="ARBA00022723"/>
    </source>
</evidence>
<feature type="region of interest" description="Disordered" evidence="14">
    <location>
        <begin position="371"/>
        <end position="411"/>
    </location>
</feature>
<comment type="similarity">
    <text evidence="2 13">Belongs to the DNA repair enzymes AP/ExoA family.</text>
</comment>
<feature type="site" description="Important for catalytic activity" evidence="11">
    <location>
        <position position="307"/>
    </location>
</feature>
<evidence type="ECO:0000256" key="11">
    <source>
        <dbReference type="PIRSR" id="PIRSR604808-3"/>
    </source>
</evidence>
<proteinExistence type="inferred from homology"/>
<dbReference type="InterPro" id="IPR004808">
    <property type="entry name" value="AP_endonuc_1"/>
</dbReference>
<feature type="binding site" evidence="10">
    <location>
        <position position="331"/>
    </location>
    <ligand>
        <name>Mg(2+)</name>
        <dbReference type="ChEBI" id="CHEBI:18420"/>
        <label>1</label>
    </ligand>
</feature>
<dbReference type="EMBL" id="HG937694">
    <property type="protein sequence ID" value="CDP37780.1"/>
    <property type="molecule type" value="Genomic_DNA"/>
</dbReference>
<evidence type="ECO:0000256" key="12">
    <source>
        <dbReference type="PROSITE-ProRule" id="PRU01343"/>
    </source>
</evidence>